<keyword evidence="4" id="KW-0963">Cytoplasm</keyword>
<feature type="region of interest" description="Disordered" evidence="9">
    <location>
        <begin position="1"/>
        <end position="153"/>
    </location>
</feature>
<feature type="compositionally biased region" description="Basic and acidic residues" evidence="9">
    <location>
        <begin position="88"/>
        <end position="97"/>
    </location>
</feature>
<evidence type="ECO:0000313" key="11">
    <source>
        <dbReference type="Proteomes" id="UP001283341"/>
    </source>
</evidence>
<reference evidence="10" key="2">
    <citation type="submission" date="2023-06" db="EMBL/GenBank/DDBJ databases">
        <authorList>
            <consortium name="Lawrence Berkeley National Laboratory"/>
            <person name="Haridas S."/>
            <person name="Hensen N."/>
            <person name="Bonometti L."/>
            <person name="Westerberg I."/>
            <person name="Brannstrom I.O."/>
            <person name="Guillou S."/>
            <person name="Cros-Aarteil S."/>
            <person name="Calhoun S."/>
            <person name="Kuo A."/>
            <person name="Mondo S."/>
            <person name="Pangilinan J."/>
            <person name="Riley R."/>
            <person name="Labutti K."/>
            <person name="Andreopoulos B."/>
            <person name="Lipzen A."/>
            <person name="Chen C."/>
            <person name="Yanf M."/>
            <person name="Daum C."/>
            <person name="Ng V."/>
            <person name="Clum A."/>
            <person name="Steindorff A."/>
            <person name="Ohm R."/>
            <person name="Martin F."/>
            <person name="Silar P."/>
            <person name="Natvig D."/>
            <person name="Lalanne C."/>
            <person name="Gautier V."/>
            <person name="Ament-Velasquez S.L."/>
            <person name="Kruys A."/>
            <person name="Hutchinson M.I."/>
            <person name="Powell A.J."/>
            <person name="Barry K."/>
            <person name="Miller A.N."/>
            <person name="Grigoriev I.V."/>
            <person name="Debuchy R."/>
            <person name="Gladieux P."/>
            <person name="Thoren M.H."/>
            <person name="Johannesson H."/>
        </authorList>
    </citation>
    <scope>NUCLEOTIDE SEQUENCE</scope>
    <source>
        <strain evidence="10">CBS 118394</strain>
    </source>
</reference>
<feature type="compositionally biased region" description="Polar residues" evidence="9">
    <location>
        <begin position="18"/>
        <end position="38"/>
    </location>
</feature>
<dbReference type="AlphaFoldDB" id="A0AAE0HVQ3"/>
<gene>
    <name evidence="10" type="ORF">B0H66DRAFT_536691</name>
</gene>
<dbReference type="Proteomes" id="UP001283341">
    <property type="component" value="Unassembled WGS sequence"/>
</dbReference>
<feature type="compositionally biased region" description="Acidic residues" evidence="9">
    <location>
        <begin position="106"/>
        <end position="115"/>
    </location>
</feature>
<proteinExistence type="inferred from homology"/>
<dbReference type="InterPro" id="IPR013734">
    <property type="entry name" value="TF_Nrm1/Whi5"/>
</dbReference>
<evidence type="ECO:0000256" key="2">
    <source>
        <dbReference type="ARBA" id="ARBA00004496"/>
    </source>
</evidence>
<dbReference type="GO" id="GO:0005737">
    <property type="term" value="C:cytoplasm"/>
    <property type="evidence" value="ECO:0007669"/>
    <property type="project" value="UniProtKB-SubCell"/>
</dbReference>
<dbReference type="EMBL" id="JAUEDM010000007">
    <property type="protein sequence ID" value="KAK3313424.1"/>
    <property type="molecule type" value="Genomic_DNA"/>
</dbReference>
<feature type="compositionally biased region" description="Basic and acidic residues" evidence="9">
    <location>
        <begin position="65"/>
        <end position="76"/>
    </location>
</feature>
<comment type="similarity">
    <text evidence="3">Belongs to the WHI5/NRM1 family.</text>
</comment>
<comment type="subcellular location">
    <subcellularLocation>
        <location evidence="2">Cytoplasm</location>
    </subcellularLocation>
    <subcellularLocation>
        <location evidence="1">Nucleus</location>
    </subcellularLocation>
</comment>
<feature type="compositionally biased region" description="Polar residues" evidence="9">
    <location>
        <begin position="124"/>
        <end position="142"/>
    </location>
</feature>
<keyword evidence="11" id="KW-1185">Reference proteome</keyword>
<comment type="caution">
    <text evidence="10">The sequence shown here is derived from an EMBL/GenBank/DDBJ whole genome shotgun (WGS) entry which is preliminary data.</text>
</comment>
<organism evidence="10 11">
    <name type="scientific">Apodospora peruviana</name>
    <dbReference type="NCBI Taxonomy" id="516989"/>
    <lineage>
        <taxon>Eukaryota</taxon>
        <taxon>Fungi</taxon>
        <taxon>Dikarya</taxon>
        <taxon>Ascomycota</taxon>
        <taxon>Pezizomycotina</taxon>
        <taxon>Sordariomycetes</taxon>
        <taxon>Sordariomycetidae</taxon>
        <taxon>Sordariales</taxon>
        <taxon>Lasiosphaeriaceae</taxon>
        <taxon>Apodospora</taxon>
    </lineage>
</organism>
<reference evidence="10" key="1">
    <citation type="journal article" date="2023" name="Mol. Phylogenet. Evol.">
        <title>Genome-scale phylogeny and comparative genomics of the fungal order Sordariales.</title>
        <authorList>
            <person name="Hensen N."/>
            <person name="Bonometti L."/>
            <person name="Westerberg I."/>
            <person name="Brannstrom I.O."/>
            <person name="Guillou S."/>
            <person name="Cros-Aarteil S."/>
            <person name="Calhoun S."/>
            <person name="Haridas S."/>
            <person name="Kuo A."/>
            <person name="Mondo S."/>
            <person name="Pangilinan J."/>
            <person name="Riley R."/>
            <person name="LaButti K."/>
            <person name="Andreopoulos B."/>
            <person name="Lipzen A."/>
            <person name="Chen C."/>
            <person name="Yan M."/>
            <person name="Daum C."/>
            <person name="Ng V."/>
            <person name="Clum A."/>
            <person name="Steindorff A."/>
            <person name="Ohm R.A."/>
            <person name="Martin F."/>
            <person name="Silar P."/>
            <person name="Natvig D.O."/>
            <person name="Lalanne C."/>
            <person name="Gautier V."/>
            <person name="Ament-Velasquez S.L."/>
            <person name="Kruys A."/>
            <person name="Hutchinson M.I."/>
            <person name="Powell A.J."/>
            <person name="Barry K."/>
            <person name="Miller A.N."/>
            <person name="Grigoriev I.V."/>
            <person name="Debuchy R."/>
            <person name="Gladieux P."/>
            <person name="Hiltunen Thoren M."/>
            <person name="Johannesson H."/>
        </authorList>
    </citation>
    <scope>NUCLEOTIDE SEQUENCE</scope>
    <source>
        <strain evidence="10">CBS 118394</strain>
    </source>
</reference>
<keyword evidence="7" id="KW-0804">Transcription</keyword>
<evidence type="ECO:0000256" key="5">
    <source>
        <dbReference type="ARBA" id="ARBA00022491"/>
    </source>
</evidence>
<feature type="region of interest" description="Disordered" evidence="9">
    <location>
        <begin position="280"/>
        <end position="350"/>
    </location>
</feature>
<protein>
    <submittedName>
        <fullName evidence="10">Uncharacterized protein</fullName>
    </submittedName>
</protein>
<evidence type="ECO:0000256" key="1">
    <source>
        <dbReference type="ARBA" id="ARBA00004123"/>
    </source>
</evidence>
<keyword evidence="6" id="KW-0805">Transcription regulation</keyword>
<accession>A0AAE0HVQ3</accession>
<feature type="compositionally biased region" description="Basic and acidic residues" evidence="9">
    <location>
        <begin position="294"/>
        <end position="313"/>
    </location>
</feature>
<keyword evidence="8" id="KW-0539">Nucleus</keyword>
<keyword evidence="5" id="KW-0678">Repressor</keyword>
<dbReference type="GO" id="GO:0005634">
    <property type="term" value="C:nucleus"/>
    <property type="evidence" value="ECO:0007669"/>
    <property type="project" value="UniProtKB-SubCell"/>
</dbReference>
<evidence type="ECO:0000256" key="3">
    <source>
        <dbReference type="ARBA" id="ARBA00006922"/>
    </source>
</evidence>
<name>A0AAE0HVQ3_9PEZI</name>
<evidence type="ECO:0000256" key="6">
    <source>
        <dbReference type="ARBA" id="ARBA00023015"/>
    </source>
</evidence>
<evidence type="ECO:0000256" key="8">
    <source>
        <dbReference type="ARBA" id="ARBA00023242"/>
    </source>
</evidence>
<sequence>MDPSSPTKRRVLGALDPNASSSPRQTPQLLKQPITTTSKSDENRQPLLSVAVASKPTPLTPSKAEPTKDKEDEGSAGRKRSSQTMAPETEKQDEPVKKRACLSAGDDSETEEADELSAAIAASPDTSSVFDNSAIDTSQATAITEPDENNANHNAAGNLYAAAAAAVAATNPAPPAPVRRTALTREEARQKAEILRLRLGLANYKVRTGQTDVPLERLQIRPLPHVSGAGLQRRDLPYELLPESHRPRQGVDARRVLPSGLSLASLGQAALAAGASLAKQKEEQAKSGPLEPMKQNEDVKKDEDDQRRKRDWSNDGGQQQRKYKEGEEEGELPRLQVAPPSPPGEGLHVRTREDGTAYLGRGVADVDIVVAGWRLAKIVGDRIAKMMEEEVRVKIEDQD</sequence>
<evidence type="ECO:0000313" key="10">
    <source>
        <dbReference type="EMBL" id="KAK3313424.1"/>
    </source>
</evidence>
<evidence type="ECO:0000256" key="4">
    <source>
        <dbReference type="ARBA" id="ARBA00022490"/>
    </source>
</evidence>
<evidence type="ECO:0000256" key="9">
    <source>
        <dbReference type="SAM" id="MobiDB-lite"/>
    </source>
</evidence>
<dbReference type="Pfam" id="PF08528">
    <property type="entry name" value="Whi5"/>
    <property type="match status" value="1"/>
</dbReference>
<evidence type="ECO:0000256" key="7">
    <source>
        <dbReference type="ARBA" id="ARBA00023163"/>
    </source>
</evidence>